<dbReference type="SUPFAM" id="SSF48452">
    <property type="entry name" value="TPR-like"/>
    <property type="match status" value="1"/>
</dbReference>
<keyword evidence="3" id="KW-0540">Nuclease</keyword>
<dbReference type="AlphaFoldDB" id="A0A7J7HDZ8"/>
<reference evidence="10" key="1">
    <citation type="journal article" date="2020" name="Nat. Commun.">
        <title>Genome assembly of wild tea tree DASZ reveals pedigree and selection history of tea varieties.</title>
        <authorList>
            <person name="Zhang W."/>
            <person name="Zhang Y."/>
            <person name="Qiu H."/>
            <person name="Guo Y."/>
            <person name="Wan H."/>
            <person name="Zhang X."/>
            <person name="Scossa F."/>
            <person name="Alseekh S."/>
            <person name="Zhang Q."/>
            <person name="Wang P."/>
            <person name="Xu L."/>
            <person name="Schmidt M.H."/>
            <person name="Jia X."/>
            <person name="Li D."/>
            <person name="Zhu A."/>
            <person name="Guo F."/>
            <person name="Chen W."/>
            <person name="Ni D."/>
            <person name="Usadel B."/>
            <person name="Fernie A.R."/>
            <person name="Wen W."/>
        </authorList>
    </citation>
    <scope>NUCLEOTIDE SEQUENCE [LARGE SCALE GENOMIC DNA]</scope>
    <source>
        <strain evidence="10">cv. G240</strain>
    </source>
</reference>
<dbReference type="GO" id="GO:0003964">
    <property type="term" value="F:RNA-directed DNA polymerase activity"/>
    <property type="evidence" value="ECO:0007669"/>
    <property type="project" value="UniProtKB-KW"/>
</dbReference>
<dbReference type="PANTHER" id="PTHR34072">
    <property type="entry name" value="ENZYMATIC POLYPROTEIN-RELATED"/>
    <property type="match status" value="1"/>
</dbReference>
<reference evidence="9 10" key="2">
    <citation type="submission" date="2020-07" db="EMBL/GenBank/DDBJ databases">
        <title>Genome assembly of wild tea tree DASZ reveals pedigree and selection history of tea varieties.</title>
        <authorList>
            <person name="Zhang W."/>
        </authorList>
    </citation>
    <scope>NUCLEOTIDE SEQUENCE [LARGE SCALE GENOMIC DNA]</scope>
    <source>
        <strain evidence="10">cv. G240</strain>
        <tissue evidence="9">Leaf</tissue>
    </source>
</reference>
<evidence type="ECO:0000259" key="8">
    <source>
        <dbReference type="Pfam" id="PF17917"/>
    </source>
</evidence>
<evidence type="ECO:0000256" key="1">
    <source>
        <dbReference type="ARBA" id="ARBA00022679"/>
    </source>
</evidence>
<dbReference type="GO" id="GO:0004519">
    <property type="term" value="F:endonuclease activity"/>
    <property type="evidence" value="ECO:0007669"/>
    <property type="project" value="UniProtKB-KW"/>
</dbReference>
<dbReference type="CDD" id="cd09274">
    <property type="entry name" value="RNase_HI_RT_Ty3"/>
    <property type="match status" value="1"/>
</dbReference>
<dbReference type="InterPro" id="IPR026147">
    <property type="entry name" value="Rab3GAP1_conserved"/>
</dbReference>
<comment type="caution">
    <text evidence="9">The sequence shown here is derived from an EMBL/GenBank/DDBJ whole genome shotgun (WGS) entry which is preliminary data.</text>
</comment>
<dbReference type="Pfam" id="PF17917">
    <property type="entry name" value="RT_RNaseH"/>
    <property type="match status" value="1"/>
</dbReference>
<dbReference type="PANTHER" id="PTHR34072:SF57">
    <property type="entry name" value="RNA-DIRECTED DNA POLYMERASE"/>
    <property type="match status" value="1"/>
</dbReference>
<dbReference type="InterPro" id="IPR011990">
    <property type="entry name" value="TPR-like_helical_dom_sf"/>
</dbReference>
<dbReference type="InterPro" id="IPR041373">
    <property type="entry name" value="RT_RNaseH"/>
</dbReference>
<feature type="domain" description="Rab3GAP catalytic subunit conserved" evidence="7">
    <location>
        <begin position="184"/>
        <end position="233"/>
    </location>
</feature>
<evidence type="ECO:0000259" key="7">
    <source>
        <dbReference type="Pfam" id="PF13890"/>
    </source>
</evidence>
<sequence length="279" mass="31365">MCDTSDYAVGAVLGQRVNEAPYAIYYASHTLSDAPLNYTTIEKELLAIVFALDKFRTYLLGSKVIVFTDHATLRTIPAKRCGTSAKIWLVPQREERDSRSHRILKDLLVPFAAAVRDHRKLVRSMETYLIRECLVRILLGNETGELSNGSMSDDSCHPETSVSRINSKAQDVMTSSDLRPSDCSRKGSAGVVGMMLLKSDQNLHVPFMQDAPLMTEDMHEERLNAVEALGSSFVKLKGDIDQGVEYYKKALYYNWHYADAMYNLGVAYGEMLKFDMVNL</sequence>
<dbReference type="InterPro" id="IPR043502">
    <property type="entry name" value="DNA/RNA_pol_sf"/>
</dbReference>
<evidence type="ECO:0000256" key="6">
    <source>
        <dbReference type="ARBA" id="ARBA00022918"/>
    </source>
</evidence>
<keyword evidence="4" id="KW-0255">Endonuclease</keyword>
<protein>
    <recommendedName>
        <fullName evidence="11">Reverse transcriptase RNase H-like domain-containing protein</fullName>
    </recommendedName>
</protein>
<dbReference type="Gene3D" id="1.25.40.10">
    <property type="entry name" value="Tetratricopeptide repeat domain"/>
    <property type="match status" value="1"/>
</dbReference>
<name>A0A7J7HDZ8_CAMSI</name>
<keyword evidence="2" id="KW-0548">Nucleotidyltransferase</keyword>
<feature type="domain" description="Reverse transcriptase RNase H-like" evidence="8">
    <location>
        <begin position="2"/>
        <end position="81"/>
    </location>
</feature>
<organism evidence="9 10">
    <name type="scientific">Camellia sinensis</name>
    <name type="common">Tea plant</name>
    <name type="synonym">Thea sinensis</name>
    <dbReference type="NCBI Taxonomy" id="4442"/>
    <lineage>
        <taxon>Eukaryota</taxon>
        <taxon>Viridiplantae</taxon>
        <taxon>Streptophyta</taxon>
        <taxon>Embryophyta</taxon>
        <taxon>Tracheophyta</taxon>
        <taxon>Spermatophyta</taxon>
        <taxon>Magnoliopsida</taxon>
        <taxon>eudicotyledons</taxon>
        <taxon>Gunneridae</taxon>
        <taxon>Pentapetalae</taxon>
        <taxon>asterids</taxon>
        <taxon>Ericales</taxon>
        <taxon>Theaceae</taxon>
        <taxon>Camellia</taxon>
    </lineage>
</organism>
<dbReference type="SUPFAM" id="SSF56672">
    <property type="entry name" value="DNA/RNA polymerases"/>
    <property type="match status" value="1"/>
</dbReference>
<evidence type="ECO:0008006" key="11">
    <source>
        <dbReference type="Google" id="ProtNLM"/>
    </source>
</evidence>
<proteinExistence type="predicted"/>
<dbReference type="GO" id="GO:0016787">
    <property type="term" value="F:hydrolase activity"/>
    <property type="evidence" value="ECO:0007669"/>
    <property type="project" value="UniProtKB-KW"/>
</dbReference>
<dbReference type="Gene3D" id="3.10.20.370">
    <property type="match status" value="1"/>
</dbReference>
<evidence type="ECO:0000256" key="4">
    <source>
        <dbReference type="ARBA" id="ARBA00022759"/>
    </source>
</evidence>
<gene>
    <name evidence="9" type="ORF">HYC85_012962</name>
</gene>
<keyword evidence="10" id="KW-1185">Reference proteome</keyword>
<dbReference type="Pfam" id="PF13890">
    <property type="entry name" value="Rab3-GTPase_cat"/>
    <property type="match status" value="1"/>
</dbReference>
<keyword evidence="6" id="KW-0695">RNA-directed DNA polymerase</keyword>
<evidence type="ECO:0000256" key="3">
    <source>
        <dbReference type="ARBA" id="ARBA00022722"/>
    </source>
</evidence>
<dbReference type="Proteomes" id="UP000593564">
    <property type="component" value="Unassembled WGS sequence"/>
</dbReference>
<evidence type="ECO:0000313" key="9">
    <source>
        <dbReference type="EMBL" id="KAF5950969.1"/>
    </source>
</evidence>
<dbReference type="FunFam" id="3.10.20.370:FF:000001">
    <property type="entry name" value="Retrovirus-related Pol polyprotein from transposon 17.6-like protein"/>
    <property type="match status" value="1"/>
</dbReference>
<evidence type="ECO:0000256" key="5">
    <source>
        <dbReference type="ARBA" id="ARBA00022801"/>
    </source>
</evidence>
<keyword evidence="1" id="KW-0808">Transferase</keyword>
<evidence type="ECO:0000256" key="2">
    <source>
        <dbReference type="ARBA" id="ARBA00022695"/>
    </source>
</evidence>
<dbReference type="EMBL" id="JACBKZ010000005">
    <property type="protein sequence ID" value="KAF5950969.1"/>
    <property type="molecule type" value="Genomic_DNA"/>
</dbReference>
<keyword evidence="5" id="KW-0378">Hydrolase</keyword>
<accession>A0A7J7HDZ8</accession>
<evidence type="ECO:0000313" key="10">
    <source>
        <dbReference type="Proteomes" id="UP000593564"/>
    </source>
</evidence>